<evidence type="ECO:0000313" key="6">
    <source>
        <dbReference type="Proteomes" id="UP000516305"/>
    </source>
</evidence>
<feature type="domain" description="Gliding motility-associated protein GldM second immunoglobulin-like" evidence="4">
    <location>
        <begin position="326"/>
        <end position="413"/>
    </location>
</feature>
<dbReference type="Pfam" id="PF21602">
    <property type="entry name" value="GldM_3rd"/>
    <property type="match status" value="1"/>
</dbReference>
<dbReference type="InterPro" id="IPR022719">
    <property type="entry name" value="Motility-assoc_prot_GldM_C"/>
</dbReference>
<sequence>MAGGKLSARQKMINMMYLVLTAMLALNVSKDILKALTKLDESLTETISTVQAKNDDVYNAFNAAAAEDPVKAGKWKDKAYEVKDISDKLFAYIEEMKDTLVVLSGGYEDEEKRIPKALDAKSKPLNYLVAEQGPKKAEELKAKIEKYRDELITIADKDPKIKANLETVFNTDKQKEGDKEISWEEASFGEYPLGAIIPFLTDIQARVRNSESEVITLLRRNITEGEMTFNTVKAMVNAPSNYITQGDVYEADVFLAAYDNTQNPKIIINGEELPVTNIQNGIGKVRIPANSVGEQKWGGQIIIKQIGKGEVPFPIPEQSFTVAPQSVVISPSKMNVLYRGVDNPLEIGVPGVEPSKIRVSGPGVRQVKPGEYIADVTGMTGQTEVTISVSVAETDADGKESTRPAGTKKFRIKGLPPAVGTIYKRTEGLFSANAIANATVEARFEDFVFDLDLDVVSFELAIPGSPPVRVNGDKVPSSARAKILNLRPGATVTFRNIKAKPKGNSKVRVDRVATISVDVN</sequence>
<proteinExistence type="predicted"/>
<dbReference type="InterPro" id="IPR048406">
    <property type="entry name" value="GldM_Ig-like-2"/>
</dbReference>
<dbReference type="RefSeq" id="WP_210759924.1">
    <property type="nucleotide sequence ID" value="NZ_CP060139.1"/>
</dbReference>
<feature type="domain" description="Gliding motility-associated protein GldM N-terminal" evidence="2">
    <location>
        <begin position="31"/>
        <end position="218"/>
    </location>
</feature>
<evidence type="ECO:0000259" key="1">
    <source>
        <dbReference type="Pfam" id="PF12080"/>
    </source>
</evidence>
<dbReference type="EMBL" id="CP060139">
    <property type="protein sequence ID" value="QNR25397.1"/>
    <property type="molecule type" value="Genomic_DNA"/>
</dbReference>
<dbReference type="InterPro" id="IPR048405">
    <property type="entry name" value="GldM_Ig-like-1"/>
</dbReference>
<dbReference type="Pfam" id="PF21601">
    <property type="entry name" value="GldM_2nd"/>
    <property type="match status" value="1"/>
</dbReference>
<evidence type="ECO:0000259" key="4">
    <source>
        <dbReference type="Pfam" id="PF21602"/>
    </source>
</evidence>
<dbReference type="KEGG" id="chyd:H4K34_06030"/>
<evidence type="ECO:0000259" key="3">
    <source>
        <dbReference type="Pfam" id="PF21601"/>
    </source>
</evidence>
<dbReference type="InterPro" id="IPR019859">
    <property type="entry name" value="Motility-assoc_prot_GldM"/>
</dbReference>
<feature type="domain" description="Gliding motility-associated protein GldM first immunoglobulin-like" evidence="3">
    <location>
        <begin position="225"/>
        <end position="323"/>
    </location>
</feature>
<organism evidence="5 6">
    <name type="scientific">Croceimicrobium hydrocarbonivorans</name>
    <dbReference type="NCBI Taxonomy" id="2761580"/>
    <lineage>
        <taxon>Bacteria</taxon>
        <taxon>Pseudomonadati</taxon>
        <taxon>Bacteroidota</taxon>
        <taxon>Flavobacteriia</taxon>
        <taxon>Flavobacteriales</taxon>
        <taxon>Owenweeksiaceae</taxon>
        <taxon>Croceimicrobium</taxon>
    </lineage>
</organism>
<feature type="domain" description="Gliding motility-associated protein GldM C-terminal" evidence="1">
    <location>
        <begin position="416"/>
        <end position="506"/>
    </location>
</feature>
<protein>
    <submittedName>
        <fullName evidence="5">Gliding motility protein GldM</fullName>
    </submittedName>
</protein>
<dbReference type="Pfam" id="PF12080">
    <property type="entry name" value="GldM_4th"/>
    <property type="match status" value="1"/>
</dbReference>
<evidence type="ECO:0000259" key="2">
    <source>
        <dbReference type="Pfam" id="PF12081"/>
    </source>
</evidence>
<evidence type="ECO:0000313" key="5">
    <source>
        <dbReference type="EMBL" id="QNR25397.1"/>
    </source>
</evidence>
<dbReference type="AlphaFoldDB" id="A0A7H0VI49"/>
<keyword evidence="6" id="KW-1185">Reference proteome</keyword>
<dbReference type="Proteomes" id="UP000516305">
    <property type="component" value="Chromosome"/>
</dbReference>
<name>A0A7H0VI49_9FLAO</name>
<dbReference type="InterPro" id="IPR022720">
    <property type="entry name" value="Motility-assoc_prot_GldM_N"/>
</dbReference>
<dbReference type="Pfam" id="PF12081">
    <property type="entry name" value="GldM_1st"/>
    <property type="match status" value="1"/>
</dbReference>
<reference evidence="5 6" key="1">
    <citation type="submission" date="2020-08" db="EMBL/GenBank/DDBJ databases">
        <title>Croceimicrobium hydrocarbonivorans gen. nov., sp. nov., a novel marine bacterium isolated from a bacterial consortium that degrades polyethylene terephthalate.</title>
        <authorList>
            <person name="Liu R."/>
        </authorList>
    </citation>
    <scope>NUCLEOTIDE SEQUENCE [LARGE SCALE GENOMIC DNA]</scope>
    <source>
        <strain evidence="5 6">A20-9</strain>
    </source>
</reference>
<gene>
    <name evidence="5" type="primary">gldM</name>
    <name evidence="5" type="ORF">H4K34_06030</name>
</gene>
<accession>A0A7H0VI49</accession>
<dbReference type="NCBIfam" id="TIGR03517">
    <property type="entry name" value="GldM_gliding"/>
    <property type="match status" value="1"/>
</dbReference>